<dbReference type="PANTHER" id="PTHR46383:SF2">
    <property type="entry name" value="AMINOTRANSFERASE"/>
    <property type="match status" value="1"/>
</dbReference>
<evidence type="ECO:0000313" key="9">
    <source>
        <dbReference type="Proteomes" id="UP000009047"/>
    </source>
</evidence>
<evidence type="ECO:0000256" key="4">
    <source>
        <dbReference type="ARBA" id="ARBA00022679"/>
    </source>
</evidence>
<dbReference type="InterPro" id="IPR004839">
    <property type="entry name" value="Aminotransferase_I/II_large"/>
</dbReference>
<name>E1QDF2_DESB2</name>
<keyword evidence="5" id="KW-0663">Pyridoxal phosphate</keyword>
<protein>
    <recommendedName>
        <fullName evidence="6">Aminotransferase</fullName>
        <ecNumber evidence="6">2.6.1.-</ecNumber>
    </recommendedName>
</protein>
<proteinExistence type="inferred from homology"/>
<organism evidence="8 9">
    <name type="scientific">Desulfarculus baarsii (strain ATCC 33931 / DSM 2075 / LMG 7858 / VKM B-1802 / 2st14)</name>
    <dbReference type="NCBI Taxonomy" id="644282"/>
    <lineage>
        <taxon>Bacteria</taxon>
        <taxon>Pseudomonadati</taxon>
        <taxon>Thermodesulfobacteriota</taxon>
        <taxon>Desulfarculia</taxon>
        <taxon>Desulfarculales</taxon>
        <taxon>Desulfarculaceae</taxon>
        <taxon>Desulfarculus</taxon>
    </lineage>
</organism>
<accession>E1QDF2</accession>
<dbReference type="EC" id="2.6.1.-" evidence="6"/>
<dbReference type="SUPFAM" id="SSF53383">
    <property type="entry name" value="PLP-dependent transferases"/>
    <property type="match status" value="1"/>
</dbReference>
<dbReference type="Proteomes" id="UP000009047">
    <property type="component" value="Chromosome"/>
</dbReference>
<comment type="similarity">
    <text evidence="2 6">Belongs to the class-I pyridoxal-phosphate-dependent aminotransferase family.</text>
</comment>
<dbReference type="KEGG" id="dbr:Deba_0092"/>
<evidence type="ECO:0000313" key="8">
    <source>
        <dbReference type="EMBL" id="ADK83471.1"/>
    </source>
</evidence>
<dbReference type="InterPro" id="IPR050596">
    <property type="entry name" value="AspAT/PAT-like"/>
</dbReference>
<dbReference type="AlphaFoldDB" id="E1QDF2"/>
<dbReference type="GO" id="GO:0006520">
    <property type="term" value="P:amino acid metabolic process"/>
    <property type="evidence" value="ECO:0007669"/>
    <property type="project" value="InterPro"/>
</dbReference>
<evidence type="ECO:0000256" key="1">
    <source>
        <dbReference type="ARBA" id="ARBA00001933"/>
    </source>
</evidence>
<dbReference type="GO" id="GO:0008483">
    <property type="term" value="F:transaminase activity"/>
    <property type="evidence" value="ECO:0007669"/>
    <property type="project" value="UniProtKB-KW"/>
</dbReference>
<dbReference type="CDD" id="cd00609">
    <property type="entry name" value="AAT_like"/>
    <property type="match status" value="1"/>
</dbReference>
<gene>
    <name evidence="8" type="ordered locus">Deba_0092</name>
</gene>
<dbReference type="HOGENOM" id="CLU_017584_4_3_7"/>
<sequence length="395" mass="43027">MGVSRRAGDLPPFIVMDVLERAQELQAQGRDIIHLEVGEPDFDTPEAIKAAAQKAMTGGQTHYTHSLGLLELRQAIAAHYGRRYGVTVDPGRVLVSSGTSPAMLLMFAALIEPGQGHEVILSDPCYACYPNFINFVGGQVARVPVAEDDAFQYRPEAIAAAMNAKTRAIVINSPANPTGQLLDAGRMAAIAALAPGRPGGPYVVSDEIYHGLVYEGREHSILEFTQDAFVLGGFSKLHAMTGWRLGYLIMPQAYVRPLQKMHQNFAICAPSMAQWAGVAALTQAEDDLARMVGVYAQRRRVMIDGLRGLGFKIPHEPCGAFYVLTRCDHLDPDDYRLAFHILENAGVAVTPGRDFGPGGHGFLRFSYANSQENILRAMARLAEYLARFYPNRAGG</sequence>
<dbReference type="InterPro" id="IPR004838">
    <property type="entry name" value="NHTrfase_class1_PyrdxlP-BS"/>
</dbReference>
<keyword evidence="9" id="KW-1185">Reference proteome</keyword>
<keyword evidence="3 6" id="KW-0032">Aminotransferase</keyword>
<evidence type="ECO:0000256" key="2">
    <source>
        <dbReference type="ARBA" id="ARBA00007441"/>
    </source>
</evidence>
<evidence type="ECO:0000256" key="3">
    <source>
        <dbReference type="ARBA" id="ARBA00022576"/>
    </source>
</evidence>
<feature type="domain" description="Aminotransferase class I/classII large" evidence="7">
    <location>
        <begin position="31"/>
        <end position="381"/>
    </location>
</feature>
<comment type="cofactor">
    <cofactor evidence="1 6">
        <name>pyridoxal 5'-phosphate</name>
        <dbReference type="ChEBI" id="CHEBI:597326"/>
    </cofactor>
</comment>
<dbReference type="PROSITE" id="PS00105">
    <property type="entry name" value="AA_TRANSFER_CLASS_1"/>
    <property type="match status" value="1"/>
</dbReference>
<dbReference type="eggNOG" id="COG0436">
    <property type="taxonomic scope" value="Bacteria"/>
</dbReference>
<reference evidence="8 9" key="1">
    <citation type="journal article" date="2010" name="Stand. Genomic Sci.">
        <title>Complete genome sequence of Desulfarculus baarsii type strain (2st14).</title>
        <authorList>
            <person name="Sun H."/>
            <person name="Spring S."/>
            <person name="Lapidus A."/>
            <person name="Davenport K."/>
            <person name="Del Rio T.G."/>
            <person name="Tice H."/>
            <person name="Nolan M."/>
            <person name="Copeland A."/>
            <person name="Cheng J.F."/>
            <person name="Lucas S."/>
            <person name="Tapia R."/>
            <person name="Goodwin L."/>
            <person name="Pitluck S."/>
            <person name="Ivanova N."/>
            <person name="Pagani I."/>
            <person name="Mavromatis K."/>
            <person name="Ovchinnikova G."/>
            <person name="Pati A."/>
            <person name="Chen A."/>
            <person name="Palaniappan K."/>
            <person name="Hauser L."/>
            <person name="Chang Y.J."/>
            <person name="Jeffries C.D."/>
            <person name="Detter J.C."/>
            <person name="Han C."/>
            <person name="Rohde M."/>
            <person name="Brambilla E."/>
            <person name="Goker M."/>
            <person name="Woyke T."/>
            <person name="Bristow J."/>
            <person name="Eisen J.A."/>
            <person name="Markowitz V."/>
            <person name="Hugenholtz P."/>
            <person name="Kyrpides N.C."/>
            <person name="Klenk H.P."/>
            <person name="Land M."/>
        </authorList>
    </citation>
    <scope>NUCLEOTIDE SEQUENCE [LARGE SCALE GENOMIC DNA]</scope>
    <source>
        <strain evidence="9">ATCC 33931 / DSM 2075 / LMG 7858 / VKM B-1802 / 2st14</strain>
    </source>
</reference>
<dbReference type="EMBL" id="CP002085">
    <property type="protein sequence ID" value="ADK83471.1"/>
    <property type="molecule type" value="Genomic_DNA"/>
</dbReference>
<evidence type="ECO:0000256" key="6">
    <source>
        <dbReference type="RuleBase" id="RU000481"/>
    </source>
</evidence>
<dbReference type="RefSeq" id="WP_013256927.1">
    <property type="nucleotide sequence ID" value="NC_014365.1"/>
</dbReference>
<evidence type="ECO:0000256" key="5">
    <source>
        <dbReference type="ARBA" id="ARBA00022898"/>
    </source>
</evidence>
<dbReference type="InterPro" id="IPR015424">
    <property type="entry name" value="PyrdxlP-dep_Trfase"/>
</dbReference>
<dbReference type="InterPro" id="IPR015421">
    <property type="entry name" value="PyrdxlP-dep_Trfase_major"/>
</dbReference>
<dbReference type="PANTHER" id="PTHR46383">
    <property type="entry name" value="ASPARTATE AMINOTRANSFERASE"/>
    <property type="match status" value="1"/>
</dbReference>
<dbReference type="STRING" id="644282.Deba_0092"/>
<evidence type="ECO:0000259" key="7">
    <source>
        <dbReference type="Pfam" id="PF00155"/>
    </source>
</evidence>
<dbReference type="Gene3D" id="3.40.640.10">
    <property type="entry name" value="Type I PLP-dependent aspartate aminotransferase-like (Major domain)"/>
    <property type="match status" value="1"/>
</dbReference>
<dbReference type="Pfam" id="PF00155">
    <property type="entry name" value="Aminotran_1_2"/>
    <property type="match status" value="1"/>
</dbReference>
<dbReference type="OrthoDB" id="9804474at2"/>
<keyword evidence="4 6" id="KW-0808">Transferase</keyword>
<dbReference type="GO" id="GO:0030170">
    <property type="term" value="F:pyridoxal phosphate binding"/>
    <property type="evidence" value="ECO:0007669"/>
    <property type="project" value="InterPro"/>
</dbReference>